<dbReference type="HOGENOM" id="CLU_1506424_0_0_11"/>
<organism evidence="1 2">
    <name type="scientific">Actinomyces johnsonii F0542</name>
    <dbReference type="NCBI Taxonomy" id="1321818"/>
    <lineage>
        <taxon>Bacteria</taxon>
        <taxon>Bacillati</taxon>
        <taxon>Actinomycetota</taxon>
        <taxon>Actinomycetes</taxon>
        <taxon>Actinomycetales</taxon>
        <taxon>Actinomycetaceae</taxon>
        <taxon>Actinomyces</taxon>
    </lineage>
</organism>
<accession>U1QFD8</accession>
<evidence type="ECO:0000313" key="2">
    <source>
        <dbReference type="Proteomes" id="UP000016536"/>
    </source>
</evidence>
<proteinExistence type="predicted"/>
<reference evidence="1 2" key="1">
    <citation type="submission" date="2013-08" db="EMBL/GenBank/DDBJ databases">
        <authorList>
            <person name="Weinstock G."/>
            <person name="Sodergren E."/>
            <person name="Wylie T."/>
            <person name="Fulton L."/>
            <person name="Fulton R."/>
            <person name="Fronick C."/>
            <person name="O'Laughlin M."/>
            <person name="Godfrey J."/>
            <person name="Miner T."/>
            <person name="Herter B."/>
            <person name="Appelbaum E."/>
            <person name="Cordes M."/>
            <person name="Lek S."/>
            <person name="Wollam A."/>
            <person name="Pepin K.H."/>
            <person name="Palsikar V.B."/>
            <person name="Mitreva M."/>
            <person name="Wilson R.K."/>
        </authorList>
    </citation>
    <scope>NUCLEOTIDE SEQUENCE [LARGE SCALE GENOMIC DNA]</scope>
    <source>
        <strain evidence="1 2">F0542</strain>
    </source>
</reference>
<dbReference type="EMBL" id="AWSE01000282">
    <property type="protein sequence ID" value="ERH20996.1"/>
    <property type="molecule type" value="Genomic_DNA"/>
</dbReference>
<feature type="non-terminal residue" evidence="1">
    <location>
        <position position="178"/>
    </location>
</feature>
<evidence type="ECO:0000313" key="1">
    <source>
        <dbReference type="EMBL" id="ERH20996.1"/>
    </source>
</evidence>
<gene>
    <name evidence="1" type="ORF">HMPREF1979_03255</name>
</gene>
<name>U1QFD8_9ACTO</name>
<dbReference type="AlphaFoldDB" id="U1QFD8"/>
<dbReference type="Proteomes" id="UP000016536">
    <property type="component" value="Unassembled WGS sequence"/>
</dbReference>
<sequence>APPAPVRPAPAPPLSEADVERRERIDMALSDWRSQLVDLGGVASLDDITLLDGVVDLTAAHPSGLAQLYAGRPTHLSSIVRERNALGEARQSLREVSARTDILARQFGVAPVYLAIGVATWNETVPQDGEDDGSIHLADGASPEAADLTAQIPHVERIAAEHAARNALAAAGLTVPEA</sequence>
<comment type="caution">
    <text evidence="1">The sequence shown here is derived from an EMBL/GenBank/DDBJ whole genome shotgun (WGS) entry which is preliminary data.</text>
</comment>
<keyword evidence="2" id="KW-1185">Reference proteome</keyword>
<protein>
    <submittedName>
        <fullName evidence="1">Uncharacterized protein</fullName>
    </submittedName>
</protein>
<feature type="non-terminal residue" evidence="1">
    <location>
        <position position="1"/>
    </location>
</feature>